<evidence type="ECO:0000259" key="1">
    <source>
        <dbReference type="PROSITE" id="PS50280"/>
    </source>
</evidence>
<accession>A0A2S1YKY2</accession>
<proteinExistence type="predicted"/>
<sequence length="113" mass="13330">MKYAINKSDPNNIKITANSNIESDEYIGIWVTDKPTSKNSRYLFQKQMSKSWWETDDLGRYCNHSNSPNTNITYQAEKLELKAIRQITKHEEILVDYRKLKELIGFIPNLNFK</sequence>
<dbReference type="Proteomes" id="UP000245250">
    <property type="component" value="Chromosome"/>
</dbReference>
<evidence type="ECO:0000313" key="3">
    <source>
        <dbReference type="Proteomes" id="UP000245250"/>
    </source>
</evidence>
<dbReference type="AlphaFoldDB" id="A0A2S1YKY2"/>
<dbReference type="InterPro" id="IPR001214">
    <property type="entry name" value="SET_dom"/>
</dbReference>
<name>A0A2S1YKY2_9FLAO</name>
<dbReference type="PROSITE" id="PS50280">
    <property type="entry name" value="SET"/>
    <property type="match status" value="1"/>
</dbReference>
<reference evidence="2 3" key="1">
    <citation type="submission" date="2018-05" db="EMBL/GenBank/DDBJ databases">
        <title>Genome sequencing of Flavobacterium sp. HYN0056.</title>
        <authorList>
            <person name="Yi H."/>
            <person name="Baek C."/>
        </authorList>
    </citation>
    <scope>NUCLEOTIDE SEQUENCE [LARGE SCALE GENOMIC DNA]</scope>
    <source>
        <strain evidence="2 3">HYN0056</strain>
    </source>
</reference>
<dbReference type="RefSeq" id="WP_109192208.1">
    <property type="nucleotide sequence ID" value="NZ_CP029255.1"/>
</dbReference>
<dbReference type="Gene3D" id="2.170.270.10">
    <property type="entry name" value="SET domain"/>
    <property type="match status" value="1"/>
</dbReference>
<dbReference type="KEGG" id="fcr:HYN56_11015"/>
<dbReference type="EMBL" id="CP029255">
    <property type="protein sequence ID" value="AWK04724.1"/>
    <property type="molecule type" value="Genomic_DNA"/>
</dbReference>
<dbReference type="InterPro" id="IPR046341">
    <property type="entry name" value="SET_dom_sf"/>
</dbReference>
<protein>
    <recommendedName>
        <fullName evidence="1">SET domain-containing protein</fullName>
    </recommendedName>
</protein>
<keyword evidence="3" id="KW-1185">Reference proteome</keyword>
<dbReference type="OrthoDB" id="9790349at2"/>
<organism evidence="2 3">
    <name type="scientific">Flavobacterium crocinum</name>
    <dbReference type="NCBI Taxonomy" id="2183896"/>
    <lineage>
        <taxon>Bacteria</taxon>
        <taxon>Pseudomonadati</taxon>
        <taxon>Bacteroidota</taxon>
        <taxon>Flavobacteriia</taxon>
        <taxon>Flavobacteriales</taxon>
        <taxon>Flavobacteriaceae</taxon>
        <taxon>Flavobacterium</taxon>
    </lineage>
</organism>
<feature type="domain" description="SET" evidence="1">
    <location>
        <begin position="1"/>
        <end position="98"/>
    </location>
</feature>
<gene>
    <name evidence="2" type="ORF">HYN56_11015</name>
</gene>
<dbReference type="SUPFAM" id="SSF82199">
    <property type="entry name" value="SET domain"/>
    <property type="match status" value="1"/>
</dbReference>
<dbReference type="CDD" id="cd08161">
    <property type="entry name" value="SET"/>
    <property type="match status" value="1"/>
</dbReference>
<dbReference type="Pfam" id="PF00856">
    <property type="entry name" value="SET"/>
    <property type="match status" value="1"/>
</dbReference>
<evidence type="ECO:0000313" key="2">
    <source>
        <dbReference type="EMBL" id="AWK04724.1"/>
    </source>
</evidence>